<proteinExistence type="predicted"/>
<evidence type="ECO:0000313" key="2">
    <source>
        <dbReference type="WBParaSite" id="L893_g9515.t1"/>
    </source>
</evidence>
<dbReference type="WBParaSite" id="L893_g9515.t1">
    <property type="protein sequence ID" value="L893_g9515.t1"/>
    <property type="gene ID" value="L893_g9515"/>
</dbReference>
<sequence>MVLWQIVEETRSVRELYGISCCESWKKDKQLMSFDKVKWGSKDLENIYYCTDKINKTVCVVSGSTAPMGTQVVLSVLIIS</sequence>
<dbReference type="AlphaFoldDB" id="A0A1I8AVM0"/>
<protein>
    <submittedName>
        <fullName evidence="2">Ovule protein</fullName>
    </submittedName>
</protein>
<dbReference type="Proteomes" id="UP000095287">
    <property type="component" value="Unplaced"/>
</dbReference>
<evidence type="ECO:0000313" key="1">
    <source>
        <dbReference type="Proteomes" id="UP000095287"/>
    </source>
</evidence>
<organism evidence="1 2">
    <name type="scientific">Steinernema glaseri</name>
    <dbReference type="NCBI Taxonomy" id="37863"/>
    <lineage>
        <taxon>Eukaryota</taxon>
        <taxon>Metazoa</taxon>
        <taxon>Ecdysozoa</taxon>
        <taxon>Nematoda</taxon>
        <taxon>Chromadorea</taxon>
        <taxon>Rhabditida</taxon>
        <taxon>Tylenchina</taxon>
        <taxon>Panagrolaimomorpha</taxon>
        <taxon>Strongyloidoidea</taxon>
        <taxon>Steinernematidae</taxon>
        <taxon>Steinernema</taxon>
    </lineage>
</organism>
<accession>A0A1I8AVM0</accession>
<reference evidence="2" key="1">
    <citation type="submission" date="2016-11" db="UniProtKB">
        <authorList>
            <consortium name="WormBaseParasite"/>
        </authorList>
    </citation>
    <scope>IDENTIFICATION</scope>
</reference>
<keyword evidence="1" id="KW-1185">Reference proteome</keyword>
<name>A0A1I8AVM0_9BILA</name>